<dbReference type="EMBL" id="FPKR01000002">
    <property type="protein sequence ID" value="SFZ71598.1"/>
    <property type="molecule type" value="Genomic_DNA"/>
</dbReference>
<feature type="transmembrane region" description="Helical" evidence="1">
    <location>
        <begin position="7"/>
        <end position="24"/>
    </location>
</feature>
<feature type="transmembrane region" description="Helical" evidence="1">
    <location>
        <begin position="163"/>
        <end position="191"/>
    </location>
</feature>
<dbReference type="Pfam" id="PF01757">
    <property type="entry name" value="Acyl_transf_3"/>
    <property type="match status" value="1"/>
</dbReference>
<feature type="transmembrane region" description="Helical" evidence="1">
    <location>
        <begin position="39"/>
        <end position="59"/>
    </location>
</feature>
<feature type="transmembrane region" description="Helical" evidence="1">
    <location>
        <begin position="253"/>
        <end position="280"/>
    </location>
</feature>
<dbReference type="AlphaFoldDB" id="A0A1K2H7C3"/>
<protein>
    <submittedName>
        <fullName evidence="3">Peptidoglycan/LPS O-acetylase OafA/YrhL, contains acyltransferase and SGNH-hydrolase domains</fullName>
    </submittedName>
</protein>
<accession>A0A1K2H7C3</accession>
<keyword evidence="3" id="KW-0012">Acyltransferase</keyword>
<dbReference type="OrthoDB" id="9796461at2"/>
<feature type="transmembrane region" description="Helical" evidence="1">
    <location>
        <begin position="316"/>
        <end position="336"/>
    </location>
</feature>
<organism evidence="3 4">
    <name type="scientific">Chitinimonas taiwanensis DSM 18899</name>
    <dbReference type="NCBI Taxonomy" id="1121279"/>
    <lineage>
        <taxon>Bacteria</taxon>
        <taxon>Pseudomonadati</taxon>
        <taxon>Pseudomonadota</taxon>
        <taxon>Betaproteobacteria</taxon>
        <taxon>Neisseriales</taxon>
        <taxon>Chitinibacteraceae</taxon>
        <taxon>Chitinimonas</taxon>
    </lineage>
</organism>
<keyword evidence="1" id="KW-0812">Transmembrane</keyword>
<name>A0A1K2H7C3_9NEIS</name>
<dbReference type="Proteomes" id="UP000186513">
    <property type="component" value="Unassembled WGS sequence"/>
</dbReference>
<keyword evidence="3" id="KW-0378">Hydrolase</keyword>
<dbReference type="STRING" id="1121279.SAMN02745887_00412"/>
<feature type="transmembrane region" description="Helical" evidence="1">
    <location>
        <begin position="203"/>
        <end position="221"/>
    </location>
</feature>
<dbReference type="GO" id="GO:0016747">
    <property type="term" value="F:acyltransferase activity, transferring groups other than amino-acyl groups"/>
    <property type="evidence" value="ECO:0007669"/>
    <property type="project" value="InterPro"/>
</dbReference>
<dbReference type="InterPro" id="IPR002656">
    <property type="entry name" value="Acyl_transf_3_dom"/>
</dbReference>
<feature type="transmembrane region" description="Helical" evidence="1">
    <location>
        <begin position="111"/>
        <end position="129"/>
    </location>
</feature>
<keyword evidence="4" id="KW-1185">Reference proteome</keyword>
<feature type="transmembrane region" description="Helical" evidence="1">
    <location>
        <begin position="79"/>
        <end position="99"/>
    </location>
</feature>
<keyword evidence="3" id="KW-0808">Transferase</keyword>
<evidence type="ECO:0000256" key="1">
    <source>
        <dbReference type="SAM" id="Phobius"/>
    </source>
</evidence>
<dbReference type="InterPro" id="IPR050879">
    <property type="entry name" value="Acyltransferase_3"/>
</dbReference>
<dbReference type="RefSeq" id="WP_072426970.1">
    <property type="nucleotide sequence ID" value="NZ_FPKR01000002.1"/>
</dbReference>
<gene>
    <name evidence="3" type="ORF">SAMN02745887_00412</name>
</gene>
<keyword evidence="1" id="KW-0472">Membrane</keyword>
<proteinExistence type="predicted"/>
<keyword evidence="1" id="KW-1133">Transmembrane helix</keyword>
<feature type="domain" description="Acyltransferase 3" evidence="2">
    <location>
        <begin position="8"/>
        <end position="336"/>
    </location>
</feature>
<sequence>MNRPFSLYLDAVRFIAACLVYVYHSNQRLLVADILPASHFGHSAVIVFFVLSGFVIAYITDSKENDWASYAASRLSRVYSVAVPALLLTVLLDAIGRQLYPALYNYPFDQFAVRLLAGTAMLNEVWFVSITSFSNVPYWSICYEFWYYVAFGLLTFLPRRLAWPALAVLALLLGPKILMLAPIWALGVLLYRWRALQRLSTPQAGVLAVVSVLGIVAFHALDVEGQISAWFKAQIGAHWHTQLTFSKFFLADYLLGLLVLMNFAAMRQLAPLLGAVLLPFERPIRFLAAYTFTLYLLHQPLFLFWAAVLRGDPNGYGYWLATTVLVALSVWLVGLFTENKRHALRAWLLARLQRLGAGRLRSAT</sequence>
<dbReference type="GO" id="GO:0016787">
    <property type="term" value="F:hydrolase activity"/>
    <property type="evidence" value="ECO:0007669"/>
    <property type="project" value="UniProtKB-KW"/>
</dbReference>
<evidence type="ECO:0000259" key="2">
    <source>
        <dbReference type="Pfam" id="PF01757"/>
    </source>
</evidence>
<feature type="transmembrane region" description="Helical" evidence="1">
    <location>
        <begin position="287"/>
        <end position="310"/>
    </location>
</feature>
<evidence type="ECO:0000313" key="4">
    <source>
        <dbReference type="Proteomes" id="UP000186513"/>
    </source>
</evidence>
<feature type="transmembrane region" description="Helical" evidence="1">
    <location>
        <begin position="136"/>
        <end position="157"/>
    </location>
</feature>
<dbReference type="PANTHER" id="PTHR23028">
    <property type="entry name" value="ACETYLTRANSFERASE"/>
    <property type="match status" value="1"/>
</dbReference>
<evidence type="ECO:0000313" key="3">
    <source>
        <dbReference type="EMBL" id="SFZ71598.1"/>
    </source>
</evidence>
<reference evidence="3 4" key="1">
    <citation type="submission" date="2016-11" db="EMBL/GenBank/DDBJ databases">
        <authorList>
            <person name="Jaros S."/>
            <person name="Januszkiewicz K."/>
            <person name="Wedrychowicz H."/>
        </authorList>
    </citation>
    <scope>NUCLEOTIDE SEQUENCE [LARGE SCALE GENOMIC DNA]</scope>
    <source>
        <strain evidence="3 4">DSM 18899</strain>
    </source>
</reference>